<evidence type="ECO:0000313" key="2">
    <source>
        <dbReference type="Proteomes" id="UP000053263"/>
    </source>
</evidence>
<protein>
    <submittedName>
        <fullName evidence="1">Uncharacterized protein</fullName>
    </submittedName>
</protein>
<name>A0A0C9SRP9_PLICR</name>
<sequence length="186" mass="21447">MLDISTVRCGRALGPDIGSTRKTTDSIFFAILLKTCATRVIWAMHLLWKIACIRGPLPRLIMLTDTSDVLMKVQTYLRDNLQDVLVDRADEGPRLGTREFGRRNVFIVTAVSEQRYANIELSRQSKSKRAVERGRFFFHEDEIDAIDTDWGYWSEHPQWMSREDRSKASARQIRVDCQRAVSLSLP</sequence>
<keyword evidence="2" id="KW-1185">Reference proteome</keyword>
<proteinExistence type="predicted"/>
<dbReference type="AlphaFoldDB" id="A0A0C9SRP9"/>
<gene>
    <name evidence="1" type="ORF">PLICRDRAFT_345931</name>
</gene>
<reference evidence="1 2" key="1">
    <citation type="submission" date="2014-06" db="EMBL/GenBank/DDBJ databases">
        <title>Evolutionary Origins and Diversification of the Mycorrhizal Mutualists.</title>
        <authorList>
            <consortium name="DOE Joint Genome Institute"/>
            <consortium name="Mycorrhizal Genomics Consortium"/>
            <person name="Kohler A."/>
            <person name="Kuo A."/>
            <person name="Nagy L.G."/>
            <person name="Floudas D."/>
            <person name="Copeland A."/>
            <person name="Barry K.W."/>
            <person name="Cichocki N."/>
            <person name="Veneault-Fourrey C."/>
            <person name="LaButti K."/>
            <person name="Lindquist E.A."/>
            <person name="Lipzen A."/>
            <person name="Lundell T."/>
            <person name="Morin E."/>
            <person name="Murat C."/>
            <person name="Riley R."/>
            <person name="Ohm R."/>
            <person name="Sun H."/>
            <person name="Tunlid A."/>
            <person name="Henrissat B."/>
            <person name="Grigoriev I.V."/>
            <person name="Hibbett D.S."/>
            <person name="Martin F."/>
        </authorList>
    </citation>
    <scope>NUCLEOTIDE SEQUENCE [LARGE SCALE GENOMIC DNA]</scope>
    <source>
        <strain evidence="1 2">FD-325 SS-3</strain>
    </source>
</reference>
<dbReference type="HOGENOM" id="CLU_1454989_0_0_1"/>
<accession>A0A0C9SRP9</accession>
<dbReference type="Proteomes" id="UP000053263">
    <property type="component" value="Unassembled WGS sequence"/>
</dbReference>
<organism evidence="1 2">
    <name type="scientific">Plicaturopsis crispa FD-325 SS-3</name>
    <dbReference type="NCBI Taxonomy" id="944288"/>
    <lineage>
        <taxon>Eukaryota</taxon>
        <taxon>Fungi</taxon>
        <taxon>Dikarya</taxon>
        <taxon>Basidiomycota</taxon>
        <taxon>Agaricomycotina</taxon>
        <taxon>Agaricomycetes</taxon>
        <taxon>Agaricomycetidae</taxon>
        <taxon>Amylocorticiales</taxon>
        <taxon>Amylocorticiaceae</taxon>
        <taxon>Plicatura</taxon>
        <taxon>Plicaturopsis crispa</taxon>
    </lineage>
</organism>
<dbReference type="EMBL" id="KN832569">
    <property type="protein sequence ID" value="KII84907.1"/>
    <property type="molecule type" value="Genomic_DNA"/>
</dbReference>
<evidence type="ECO:0000313" key="1">
    <source>
        <dbReference type="EMBL" id="KII84907.1"/>
    </source>
</evidence>